<dbReference type="SUPFAM" id="SSF88659">
    <property type="entry name" value="Sigma3 and sigma4 domains of RNA polymerase sigma factors"/>
    <property type="match status" value="1"/>
</dbReference>
<dbReference type="GO" id="GO:0016987">
    <property type="term" value="F:sigma factor activity"/>
    <property type="evidence" value="ECO:0007669"/>
    <property type="project" value="UniProtKB-KW"/>
</dbReference>
<gene>
    <name evidence="8" type="ORF">MBO_07618</name>
</gene>
<feature type="domain" description="RNA polymerase sigma-70 region 2" evidence="6">
    <location>
        <begin position="59"/>
        <end position="118"/>
    </location>
</feature>
<evidence type="ECO:0000256" key="4">
    <source>
        <dbReference type="ARBA" id="ARBA00023125"/>
    </source>
</evidence>
<dbReference type="InterPro" id="IPR013325">
    <property type="entry name" value="RNA_pol_sigma_r2"/>
</dbReference>
<dbReference type="Proteomes" id="UP000035860">
    <property type="component" value="Unassembled WGS sequence"/>
</dbReference>
<keyword evidence="3" id="KW-0731">Sigma factor</keyword>
<keyword evidence="4" id="KW-0238">DNA-binding</keyword>
<evidence type="ECO:0000256" key="3">
    <source>
        <dbReference type="ARBA" id="ARBA00023082"/>
    </source>
</evidence>
<name>A0A066UKS8_9GAMM</name>
<evidence type="ECO:0000259" key="6">
    <source>
        <dbReference type="Pfam" id="PF04542"/>
    </source>
</evidence>
<comment type="similarity">
    <text evidence="1">Belongs to the sigma-70 factor family. ECF subfamily.</text>
</comment>
<dbReference type="eggNOG" id="COG1595">
    <property type="taxonomic scope" value="Bacteria"/>
</dbReference>
<dbReference type="GO" id="GO:0003677">
    <property type="term" value="F:DNA binding"/>
    <property type="evidence" value="ECO:0007669"/>
    <property type="project" value="UniProtKB-KW"/>
</dbReference>
<evidence type="ECO:0000313" key="9">
    <source>
        <dbReference type="Proteomes" id="UP000035860"/>
    </source>
</evidence>
<dbReference type="PANTHER" id="PTHR43133:SF8">
    <property type="entry name" value="RNA POLYMERASE SIGMA FACTOR HI_1459-RELATED"/>
    <property type="match status" value="1"/>
</dbReference>
<dbReference type="EMBL" id="AOMT01000026">
    <property type="protein sequence ID" value="KDN24813.1"/>
    <property type="molecule type" value="Genomic_DNA"/>
</dbReference>
<dbReference type="InterPro" id="IPR013249">
    <property type="entry name" value="RNA_pol_sigma70_r4_t2"/>
</dbReference>
<dbReference type="InterPro" id="IPR014284">
    <property type="entry name" value="RNA_pol_sigma-70_dom"/>
</dbReference>
<organism evidence="8 9">
    <name type="scientific">Moraxella bovoculi 237</name>
    <dbReference type="NCBI Taxonomy" id="743974"/>
    <lineage>
        <taxon>Bacteria</taxon>
        <taxon>Pseudomonadati</taxon>
        <taxon>Pseudomonadota</taxon>
        <taxon>Gammaproteobacteria</taxon>
        <taxon>Moraxellales</taxon>
        <taxon>Moraxellaceae</taxon>
        <taxon>Moraxella</taxon>
    </lineage>
</organism>
<evidence type="ECO:0000256" key="1">
    <source>
        <dbReference type="ARBA" id="ARBA00010641"/>
    </source>
</evidence>
<comment type="caution">
    <text evidence="8">The sequence shown here is derived from an EMBL/GenBank/DDBJ whole genome shotgun (WGS) entry which is preliminary data.</text>
</comment>
<reference evidence="8 9" key="1">
    <citation type="journal article" date="2014" name="Genome Announc.">
        <title>Draft Genome Sequence of Moraxella bovoculi Strain 237T (ATCC BAA-1259T) Isolated from a Calf with Infectious Bovine Keratoconjunctivitis.</title>
        <authorList>
            <person name="Calcutt M.J."/>
            <person name="Foecking M.F."/>
            <person name="Martin N.T."/>
            <person name="Mhlanga-Mutangadura T."/>
            <person name="Reilly T.J."/>
        </authorList>
    </citation>
    <scope>NUCLEOTIDE SEQUENCE [LARGE SCALE GENOMIC DNA]</scope>
    <source>
        <strain evidence="8 9">237</strain>
    </source>
</reference>
<dbReference type="Pfam" id="PF08281">
    <property type="entry name" value="Sigma70_r4_2"/>
    <property type="match status" value="1"/>
</dbReference>
<dbReference type="InterPro" id="IPR036388">
    <property type="entry name" value="WH-like_DNA-bd_sf"/>
</dbReference>
<dbReference type="InterPro" id="IPR014289">
    <property type="entry name" value="RNA_pol_sigma-24-rel"/>
</dbReference>
<proteinExistence type="inferred from homology"/>
<dbReference type="Pfam" id="PF04542">
    <property type="entry name" value="Sigma70_r2"/>
    <property type="match status" value="1"/>
</dbReference>
<dbReference type="CDD" id="cd06171">
    <property type="entry name" value="Sigma70_r4"/>
    <property type="match status" value="1"/>
</dbReference>
<evidence type="ECO:0000256" key="2">
    <source>
        <dbReference type="ARBA" id="ARBA00023015"/>
    </source>
</evidence>
<dbReference type="GO" id="GO:0006352">
    <property type="term" value="P:DNA-templated transcription initiation"/>
    <property type="evidence" value="ECO:0007669"/>
    <property type="project" value="InterPro"/>
</dbReference>
<dbReference type="InterPro" id="IPR007627">
    <property type="entry name" value="RNA_pol_sigma70_r2"/>
</dbReference>
<protein>
    <submittedName>
        <fullName evidence="8">RNA polymerase sigma factor</fullName>
    </submittedName>
</protein>
<dbReference type="PANTHER" id="PTHR43133">
    <property type="entry name" value="RNA POLYMERASE ECF-TYPE SIGMA FACTO"/>
    <property type="match status" value="1"/>
</dbReference>
<keyword evidence="2" id="KW-0805">Transcription regulation</keyword>
<dbReference type="SUPFAM" id="SSF88946">
    <property type="entry name" value="Sigma2 domain of RNA polymerase sigma factors"/>
    <property type="match status" value="1"/>
</dbReference>
<dbReference type="NCBIfam" id="TIGR02937">
    <property type="entry name" value="sigma70-ECF"/>
    <property type="match status" value="1"/>
</dbReference>
<dbReference type="Gene3D" id="1.10.1740.10">
    <property type="match status" value="1"/>
</dbReference>
<feature type="domain" description="RNA polymerase sigma factor 70 region 4 type 2" evidence="7">
    <location>
        <begin position="173"/>
        <end position="224"/>
    </location>
</feature>
<keyword evidence="5" id="KW-0804">Transcription</keyword>
<dbReference type="NCBIfam" id="TIGR02943">
    <property type="entry name" value="Sig70_famx1"/>
    <property type="match status" value="1"/>
</dbReference>
<dbReference type="InterPro" id="IPR039425">
    <property type="entry name" value="RNA_pol_sigma-70-like"/>
</dbReference>
<dbReference type="InterPro" id="IPR013324">
    <property type="entry name" value="RNA_pol_sigma_r3/r4-like"/>
</dbReference>
<keyword evidence="9" id="KW-1185">Reference proteome</keyword>
<evidence type="ECO:0000313" key="8">
    <source>
        <dbReference type="EMBL" id="KDN24813.1"/>
    </source>
</evidence>
<evidence type="ECO:0000256" key="5">
    <source>
        <dbReference type="ARBA" id="ARBA00023163"/>
    </source>
</evidence>
<sequence>MKNVRFFSFFIANTKVQHALFVQLCSFSLSYFKFFFDLKMHQIQLRQFDKKSMDEIYQSMFAFAYNQLNHEQHAKDVVQDALLNALKYADSFQGKSAFKTWVFAILKNKIADFIRQNKHYEVMSDMSENSDEEFLAMLFDDIGHWQNGSSPNAFDNRWASPHETVENDEFCQVLELCLENLPKEQAQVFLMKEYIELGSDEICKSLNITRQNLYVLLHRARLRLQMCLSVKWFV</sequence>
<evidence type="ECO:0000259" key="7">
    <source>
        <dbReference type="Pfam" id="PF08281"/>
    </source>
</evidence>
<accession>A0A066UKS8</accession>
<dbReference type="Gene3D" id="1.10.10.10">
    <property type="entry name" value="Winged helix-like DNA-binding domain superfamily/Winged helix DNA-binding domain"/>
    <property type="match status" value="1"/>
</dbReference>
<dbReference type="AlphaFoldDB" id="A0A066UKS8"/>